<dbReference type="RefSeq" id="WP_123897083.1">
    <property type="nucleotide sequence ID" value="NZ_RPFJ01000006.1"/>
</dbReference>
<dbReference type="SUPFAM" id="SSF56601">
    <property type="entry name" value="beta-lactamase/transpeptidase-like"/>
    <property type="match status" value="1"/>
</dbReference>
<keyword evidence="2" id="KW-0378">Hydrolase</keyword>
<proteinExistence type="predicted"/>
<dbReference type="PANTHER" id="PTHR43283">
    <property type="entry name" value="BETA-LACTAMASE-RELATED"/>
    <property type="match status" value="1"/>
</dbReference>
<evidence type="ECO:0000313" key="2">
    <source>
        <dbReference type="EMBL" id="RPD98768.1"/>
    </source>
</evidence>
<sequence length="353" mass="39904">MDAIKTYLFSFLVVLVVFYGCDENDDALIDTEETFTVEQLTNSAYYSKEKGGSSVLIMEKGNIIYENYHNGADENTATDIHSATKLFWMSVCALAKQQGLLNYEEFVANTITEWQDVNLHPGKNQIKIQHLLTLSSGLSQDFLTISNTSNTYQYVVDELKMINTPNSKFSYGPSNYYVFGVFLERKLKSSGISKNPLEYLETEIFEKIGLEYESWNYDQAGNPNIPNGCTITPRNWVKYGQFLLNEGKWNGVQIIQSDLLKEMYIPKGPNPGHGNFVWLNLVDGYGFNENDSAPDGSAGGMIYYNGYTEIIAGLGSGKNRMYLIPSKDIVILRQTQLEDDTFEDSEFLDILLD</sequence>
<name>A0A3N4NWY7_9FLAO</name>
<dbReference type="InterPro" id="IPR050789">
    <property type="entry name" value="Diverse_Enzym_Activities"/>
</dbReference>
<comment type="caution">
    <text evidence="2">The sequence shown here is derived from an EMBL/GenBank/DDBJ whole genome shotgun (WGS) entry which is preliminary data.</text>
</comment>
<dbReference type="InterPro" id="IPR012338">
    <property type="entry name" value="Beta-lactam/transpept-like"/>
</dbReference>
<dbReference type="GO" id="GO:0016787">
    <property type="term" value="F:hydrolase activity"/>
    <property type="evidence" value="ECO:0007669"/>
    <property type="project" value="UniProtKB-KW"/>
</dbReference>
<organism evidence="2 3">
    <name type="scientific">Aureibaculum marinum</name>
    <dbReference type="NCBI Taxonomy" id="2487930"/>
    <lineage>
        <taxon>Bacteria</taxon>
        <taxon>Pseudomonadati</taxon>
        <taxon>Bacteroidota</taxon>
        <taxon>Flavobacteriia</taxon>
        <taxon>Flavobacteriales</taxon>
        <taxon>Flavobacteriaceae</taxon>
        <taxon>Aureibaculum</taxon>
    </lineage>
</organism>
<dbReference type="OrthoDB" id="1522765at2"/>
<gene>
    <name evidence="2" type="ORF">EGM88_06150</name>
</gene>
<dbReference type="AlphaFoldDB" id="A0A3N4NWY7"/>
<protein>
    <submittedName>
        <fullName evidence="2">Class C beta-lactamase-related serine hydrolase</fullName>
    </submittedName>
</protein>
<dbReference type="Proteomes" id="UP000270856">
    <property type="component" value="Unassembled WGS sequence"/>
</dbReference>
<accession>A0A3N4NWY7</accession>
<keyword evidence="3" id="KW-1185">Reference proteome</keyword>
<reference evidence="2 3" key="1">
    <citation type="submission" date="2018-11" db="EMBL/GenBank/DDBJ databases">
        <title>Aureibaculum marinum gen. nov., sp. nov., a member of the family Flavobacteriaceae isolated from the Bohai Sea.</title>
        <authorList>
            <person name="Ji X."/>
        </authorList>
    </citation>
    <scope>NUCLEOTIDE SEQUENCE [LARGE SCALE GENOMIC DNA]</scope>
    <source>
        <strain evidence="2 3">BH-SD17</strain>
    </source>
</reference>
<evidence type="ECO:0000313" key="3">
    <source>
        <dbReference type="Proteomes" id="UP000270856"/>
    </source>
</evidence>
<dbReference type="Pfam" id="PF00144">
    <property type="entry name" value="Beta-lactamase"/>
    <property type="match status" value="1"/>
</dbReference>
<dbReference type="InterPro" id="IPR001466">
    <property type="entry name" value="Beta-lactam-related"/>
</dbReference>
<dbReference type="Gene3D" id="3.40.710.10">
    <property type="entry name" value="DD-peptidase/beta-lactamase superfamily"/>
    <property type="match status" value="1"/>
</dbReference>
<dbReference type="PANTHER" id="PTHR43283:SF7">
    <property type="entry name" value="BETA-LACTAMASE-RELATED DOMAIN-CONTAINING PROTEIN"/>
    <property type="match status" value="1"/>
</dbReference>
<feature type="domain" description="Beta-lactamase-related" evidence="1">
    <location>
        <begin position="51"/>
        <end position="224"/>
    </location>
</feature>
<dbReference type="PROSITE" id="PS51257">
    <property type="entry name" value="PROKAR_LIPOPROTEIN"/>
    <property type="match status" value="1"/>
</dbReference>
<dbReference type="EMBL" id="RPFJ01000006">
    <property type="protein sequence ID" value="RPD98768.1"/>
    <property type="molecule type" value="Genomic_DNA"/>
</dbReference>
<evidence type="ECO:0000259" key="1">
    <source>
        <dbReference type="Pfam" id="PF00144"/>
    </source>
</evidence>